<sequence>MELKPPRNGSATRPPGRERTVNPPARDVQQGEAKKFWNRHRKICEGKKKWLLIIGGILGVAIITVILRWRLRAGAPAENYNGTDADGRTVGNGKTFLDGETVDKDNETARDCERLVYVSANNSDGSFQSSYNSCASKGYELLKEPDIEDRIHCIPQREDFWIYARRDCEPCPVYNTHDGVLRLDSTTMRRFLCDPQAPEPTDGQIITERQQKPRRKEEQKL</sequence>
<dbReference type="RefSeq" id="XP_041419555.1">
    <property type="nucleotide sequence ID" value="XM_041563621.1"/>
</dbReference>
<protein>
    <submittedName>
        <fullName evidence="4">Uncharacterized protein LOC108717259 isoform X2</fullName>
    </submittedName>
</protein>
<dbReference type="AlphaFoldDB" id="A0A8J1KQH0"/>
<feature type="region of interest" description="Disordered" evidence="1">
    <location>
        <begin position="194"/>
        <end position="221"/>
    </location>
</feature>
<dbReference type="Proteomes" id="UP000186698">
    <property type="component" value="Chromosome 5L"/>
</dbReference>
<organism evidence="3 4">
    <name type="scientific">Xenopus laevis</name>
    <name type="common">African clawed frog</name>
    <dbReference type="NCBI Taxonomy" id="8355"/>
    <lineage>
        <taxon>Eukaryota</taxon>
        <taxon>Metazoa</taxon>
        <taxon>Chordata</taxon>
        <taxon>Craniata</taxon>
        <taxon>Vertebrata</taxon>
        <taxon>Euteleostomi</taxon>
        <taxon>Amphibia</taxon>
        <taxon>Batrachia</taxon>
        <taxon>Anura</taxon>
        <taxon>Pipoidea</taxon>
        <taxon>Pipidae</taxon>
        <taxon>Xenopodinae</taxon>
        <taxon>Xenopus</taxon>
        <taxon>Xenopus</taxon>
    </lineage>
</organism>
<keyword evidence="3" id="KW-1185">Reference proteome</keyword>
<evidence type="ECO:0000313" key="3">
    <source>
        <dbReference type="Proteomes" id="UP000186698"/>
    </source>
</evidence>
<evidence type="ECO:0000256" key="1">
    <source>
        <dbReference type="SAM" id="MobiDB-lite"/>
    </source>
</evidence>
<name>A0A8J1KQH0_XENLA</name>
<proteinExistence type="predicted"/>
<evidence type="ECO:0000256" key="2">
    <source>
        <dbReference type="SAM" id="Phobius"/>
    </source>
</evidence>
<keyword evidence="2" id="KW-0812">Transmembrane</keyword>
<feature type="region of interest" description="Disordered" evidence="1">
    <location>
        <begin position="1"/>
        <end position="33"/>
    </location>
</feature>
<gene>
    <name evidence="4" type="primary">LOC108717259</name>
</gene>
<keyword evidence="2" id="KW-0472">Membrane</keyword>
<reference evidence="4" key="1">
    <citation type="submission" date="2025-08" db="UniProtKB">
        <authorList>
            <consortium name="RefSeq"/>
        </authorList>
    </citation>
    <scope>IDENTIFICATION</scope>
    <source>
        <strain evidence="4">J_2021</strain>
        <tissue evidence="4">Erythrocytes</tissue>
    </source>
</reference>
<evidence type="ECO:0000313" key="4">
    <source>
        <dbReference type="RefSeq" id="XP_041419555.1"/>
    </source>
</evidence>
<feature type="compositionally biased region" description="Basic and acidic residues" evidence="1">
    <location>
        <begin position="209"/>
        <end position="221"/>
    </location>
</feature>
<accession>A0A8J1KQH0</accession>
<dbReference type="GeneID" id="108717259"/>
<keyword evidence="2" id="KW-1133">Transmembrane helix</keyword>
<feature type="transmembrane region" description="Helical" evidence="2">
    <location>
        <begin position="50"/>
        <end position="69"/>
    </location>
</feature>